<dbReference type="SUPFAM" id="SSF56672">
    <property type="entry name" value="DNA/RNA polymerases"/>
    <property type="match status" value="1"/>
</dbReference>
<dbReference type="InterPro" id="IPR012337">
    <property type="entry name" value="RNaseH-like_sf"/>
</dbReference>
<dbReference type="CDD" id="cd06222">
    <property type="entry name" value="RNase_H_like"/>
    <property type="match status" value="1"/>
</dbReference>
<evidence type="ECO:0000259" key="1">
    <source>
        <dbReference type="PROSITE" id="PS50878"/>
    </source>
</evidence>
<dbReference type="EnsemblPlants" id="evm.model.02.327">
    <property type="protein sequence ID" value="cds.evm.model.02.327"/>
    <property type="gene ID" value="evm.TU.02.327"/>
</dbReference>
<organism evidence="2 3">
    <name type="scientific">Cannabis sativa</name>
    <name type="common">Hemp</name>
    <name type="synonym">Marijuana</name>
    <dbReference type="NCBI Taxonomy" id="3483"/>
    <lineage>
        <taxon>Eukaryota</taxon>
        <taxon>Viridiplantae</taxon>
        <taxon>Streptophyta</taxon>
        <taxon>Embryophyta</taxon>
        <taxon>Tracheophyta</taxon>
        <taxon>Spermatophyta</taxon>
        <taxon>Magnoliopsida</taxon>
        <taxon>eudicotyledons</taxon>
        <taxon>Gunneridae</taxon>
        <taxon>Pentapetalae</taxon>
        <taxon>rosids</taxon>
        <taxon>fabids</taxon>
        <taxon>Rosales</taxon>
        <taxon>Cannabaceae</taxon>
        <taxon>Cannabis</taxon>
    </lineage>
</organism>
<dbReference type="Gene3D" id="3.30.420.10">
    <property type="entry name" value="Ribonuclease H-like superfamily/Ribonuclease H"/>
    <property type="match status" value="1"/>
</dbReference>
<dbReference type="Gramene" id="evm.model.02.327">
    <property type="protein sequence ID" value="cds.evm.model.02.327"/>
    <property type="gene ID" value="evm.TU.02.327"/>
</dbReference>
<name>A0A803P0J9_CANSA</name>
<evidence type="ECO:0000313" key="3">
    <source>
        <dbReference type="Proteomes" id="UP000596661"/>
    </source>
</evidence>
<dbReference type="PROSITE" id="PS50878">
    <property type="entry name" value="RT_POL"/>
    <property type="match status" value="1"/>
</dbReference>
<feature type="domain" description="Reverse transcriptase" evidence="1">
    <location>
        <begin position="111"/>
        <end position="339"/>
    </location>
</feature>
<dbReference type="SUPFAM" id="SSF53098">
    <property type="entry name" value="Ribonuclease H-like"/>
    <property type="match status" value="1"/>
</dbReference>
<dbReference type="InterPro" id="IPR043502">
    <property type="entry name" value="DNA/RNA_pol_sf"/>
</dbReference>
<accession>A0A803P0J9</accession>
<dbReference type="AlphaFoldDB" id="A0A803P0J9"/>
<dbReference type="Proteomes" id="UP000596661">
    <property type="component" value="Chromosome 2"/>
</dbReference>
<dbReference type="EMBL" id="UZAU01000098">
    <property type="status" value="NOT_ANNOTATED_CDS"/>
    <property type="molecule type" value="Genomic_DNA"/>
</dbReference>
<reference evidence="2" key="2">
    <citation type="submission" date="2021-03" db="UniProtKB">
        <authorList>
            <consortium name="EnsemblPlants"/>
        </authorList>
    </citation>
    <scope>IDENTIFICATION</scope>
</reference>
<reference evidence="2" key="1">
    <citation type="submission" date="2018-11" db="EMBL/GenBank/DDBJ databases">
        <authorList>
            <person name="Grassa J C."/>
        </authorList>
    </citation>
    <scope>NUCLEOTIDE SEQUENCE [LARGE SCALE GENOMIC DNA]</scope>
</reference>
<dbReference type="OMA" id="AICECHE"/>
<dbReference type="InterPro" id="IPR052343">
    <property type="entry name" value="Retrotransposon-Effector_Assoc"/>
</dbReference>
<dbReference type="PANTHER" id="PTHR46890">
    <property type="entry name" value="NON-LTR RETROLELEMENT REVERSE TRANSCRIPTASE-LIKE PROTEIN-RELATED"/>
    <property type="match status" value="1"/>
</dbReference>
<sequence>MPKIKFLIDPAGAKITSRDGMAVVVQSYFADIFQTSAIDDEALHATLQAIPPMVTSAMNDELLMPFTSAEVEGALRAMGPDKSPGIDGMSAMFYQNNWEIVGEMVTKVVLQILNEGADATALNHTIITLIPKIKKPQRITDFRPISLCNVISKLVTKVIVGRFKHVLPMVISETQSTFLANRQIQDNILVAFELVHAMKHKEKGRRAWINLIMACLTSNSFSFLLNGEVTGLILPTRGLRQGCPLSPYLFLIVSEGFSRLWQHEERVGNLNGFAITHQAAPISHLFFADDSLLFCQANERSCMAIKRVLDTYHRASGQLLNPDKSVMSFSPNTTLGIQVFFRRQLHMAICECHETYLGLPAFSGRNKKELFSGVKEKIWRLMRKWREQLFSGGAHRGHSPSLTWQGILWGRELLQNGLHWKIGEGRSVLIGRDPWILGHNSFLPIRYDGPANGVVANLITENREWNSQLLQAYFSVVDVERIMTLPLSFFPTLDRLIWHHHNSGQYTVKSGYHIAASMEDASNPSVSTTKSSWWQFFWSLNLPPKLKIFAWRLIHDALPVAKNLICLESCWFSFDWSNATLMTNGDYIIHLSTVHSKAEMELIFCTLWCIWTERNQVVHGGKAKPVISLAGFASRYLGNYFAARQKELPPPTPAVATAPAIHRQVPWIPPISGSYKLNVDAALNVGSNIIGVGAIVRDAAGNVVAALSKPIVGNFASHEMEAKALFHGLNWVLQMQLPIDYIETDALMVSNAIHNPPVAFTAFDDLILDITSLLSFFPRAVVAHVKRSANMAAHGLAKFALKLDEDCVWLESCPPPIYSIVVNDICLNL</sequence>
<dbReference type="InterPro" id="IPR000477">
    <property type="entry name" value="RT_dom"/>
</dbReference>
<dbReference type="Pfam" id="PF13966">
    <property type="entry name" value="zf-RVT"/>
    <property type="match status" value="1"/>
</dbReference>
<dbReference type="PANTHER" id="PTHR46890:SF48">
    <property type="entry name" value="RNA-DIRECTED DNA POLYMERASE"/>
    <property type="match status" value="1"/>
</dbReference>
<dbReference type="CDD" id="cd01650">
    <property type="entry name" value="RT_nLTR_like"/>
    <property type="match status" value="1"/>
</dbReference>
<proteinExistence type="predicted"/>
<dbReference type="Pfam" id="PF00078">
    <property type="entry name" value="RVT_1"/>
    <property type="match status" value="1"/>
</dbReference>
<protein>
    <recommendedName>
        <fullName evidence="1">Reverse transcriptase domain-containing protein</fullName>
    </recommendedName>
</protein>
<evidence type="ECO:0000313" key="2">
    <source>
        <dbReference type="EnsemblPlants" id="cds.evm.model.02.327"/>
    </source>
</evidence>
<dbReference type="Pfam" id="PF13456">
    <property type="entry name" value="RVT_3"/>
    <property type="match status" value="1"/>
</dbReference>
<dbReference type="GO" id="GO:0004523">
    <property type="term" value="F:RNA-DNA hybrid ribonuclease activity"/>
    <property type="evidence" value="ECO:0007669"/>
    <property type="project" value="InterPro"/>
</dbReference>
<keyword evidence="3" id="KW-1185">Reference proteome</keyword>
<dbReference type="GO" id="GO:0003676">
    <property type="term" value="F:nucleic acid binding"/>
    <property type="evidence" value="ECO:0007669"/>
    <property type="project" value="InterPro"/>
</dbReference>
<dbReference type="InterPro" id="IPR044730">
    <property type="entry name" value="RNase_H-like_dom_plant"/>
</dbReference>
<dbReference type="InterPro" id="IPR002156">
    <property type="entry name" value="RNaseH_domain"/>
</dbReference>
<dbReference type="InterPro" id="IPR026960">
    <property type="entry name" value="RVT-Znf"/>
</dbReference>
<dbReference type="InterPro" id="IPR036397">
    <property type="entry name" value="RNaseH_sf"/>
</dbReference>